<feature type="binding site" evidence="16">
    <location>
        <position position="122"/>
    </location>
    <ligand>
        <name>ATP</name>
        <dbReference type="ChEBI" id="CHEBI:30616"/>
    </ligand>
</feature>
<reference evidence="17 18" key="1">
    <citation type="submission" date="2023-03" db="EMBL/GenBank/DDBJ databases">
        <title>Thalassotalea loyana LMG 22536T draft genome sequence.</title>
        <authorList>
            <person name="Sawabe T."/>
        </authorList>
    </citation>
    <scope>NUCLEOTIDE SEQUENCE [LARGE SCALE GENOMIC DNA]</scope>
    <source>
        <strain evidence="17 18">LMG 22536</strain>
    </source>
</reference>
<comment type="similarity">
    <text evidence="14 16">Belongs to the type III pantothenate kinase family.</text>
</comment>
<feature type="binding site" evidence="16">
    <location>
        <begin position="96"/>
        <end position="99"/>
    </location>
    <ligand>
        <name>substrate</name>
    </ligand>
</feature>
<evidence type="ECO:0000256" key="6">
    <source>
        <dbReference type="ARBA" id="ARBA00012102"/>
    </source>
</evidence>
<protein>
    <recommendedName>
        <fullName evidence="15 16">Type III pantothenate kinase</fullName>
        <ecNumber evidence="6 16">2.7.1.33</ecNumber>
    </recommendedName>
    <alternativeName>
        <fullName evidence="16">PanK-III</fullName>
    </alternativeName>
    <alternativeName>
        <fullName evidence="16">Pantothenic acid kinase</fullName>
    </alternativeName>
</protein>
<dbReference type="Pfam" id="PF03309">
    <property type="entry name" value="Pan_kinase"/>
    <property type="match status" value="1"/>
</dbReference>
<feature type="binding site" evidence="16">
    <location>
        <position position="89"/>
    </location>
    <ligand>
        <name>substrate</name>
    </ligand>
</feature>
<dbReference type="Proteomes" id="UP001157134">
    <property type="component" value="Unassembled WGS sequence"/>
</dbReference>
<evidence type="ECO:0000256" key="16">
    <source>
        <dbReference type="HAMAP-Rule" id="MF_01274"/>
    </source>
</evidence>
<dbReference type="SUPFAM" id="SSF53067">
    <property type="entry name" value="Actin-like ATPase domain"/>
    <property type="match status" value="2"/>
</dbReference>
<evidence type="ECO:0000256" key="8">
    <source>
        <dbReference type="ARBA" id="ARBA00022679"/>
    </source>
</evidence>
<keyword evidence="13 16" id="KW-0173">Coenzyme A biosynthesis</keyword>
<keyword evidence="9 16" id="KW-0547">Nucleotide-binding</keyword>
<dbReference type="CDD" id="cd24015">
    <property type="entry name" value="ASKHA_NBD_PanK-III"/>
    <property type="match status" value="1"/>
</dbReference>
<dbReference type="PANTHER" id="PTHR34265">
    <property type="entry name" value="TYPE III PANTOTHENATE KINASE"/>
    <property type="match status" value="1"/>
</dbReference>
<evidence type="ECO:0000256" key="4">
    <source>
        <dbReference type="ARBA" id="ARBA00005225"/>
    </source>
</evidence>
<evidence type="ECO:0000256" key="2">
    <source>
        <dbReference type="ARBA" id="ARBA00001958"/>
    </source>
</evidence>
<comment type="subcellular location">
    <subcellularLocation>
        <location evidence="3 16">Cytoplasm</location>
    </subcellularLocation>
</comment>
<accession>A0ABQ6HHR2</accession>
<dbReference type="PANTHER" id="PTHR34265:SF1">
    <property type="entry name" value="TYPE III PANTOTHENATE KINASE"/>
    <property type="match status" value="1"/>
</dbReference>
<dbReference type="RefSeq" id="WP_284301083.1">
    <property type="nucleotide sequence ID" value="NZ_BSSV01000009.1"/>
</dbReference>
<comment type="cofactor">
    <cofactor evidence="2">
        <name>K(+)</name>
        <dbReference type="ChEBI" id="CHEBI:29103"/>
    </cofactor>
</comment>
<comment type="function">
    <text evidence="16">Catalyzes the phosphorylation of pantothenate (Pan), the first step in CoA biosynthesis.</text>
</comment>
<proteinExistence type="inferred from homology"/>
<evidence type="ECO:0000313" key="17">
    <source>
        <dbReference type="EMBL" id="GLX87234.1"/>
    </source>
</evidence>
<comment type="subunit">
    <text evidence="5 16">Homodimer.</text>
</comment>
<keyword evidence="12 16" id="KW-0630">Potassium</keyword>
<comment type="cofactor">
    <cofactor evidence="16">
        <name>NH4(+)</name>
        <dbReference type="ChEBI" id="CHEBI:28938"/>
    </cofactor>
    <cofactor evidence="16">
        <name>K(+)</name>
        <dbReference type="ChEBI" id="CHEBI:29103"/>
    </cofactor>
    <text evidence="16">A monovalent cation. Ammonium or potassium.</text>
</comment>
<dbReference type="EC" id="2.7.1.33" evidence="6 16"/>
<dbReference type="HAMAP" id="MF_01274">
    <property type="entry name" value="Pantothen_kinase_3"/>
    <property type="match status" value="1"/>
</dbReference>
<keyword evidence="11 16" id="KW-0067">ATP-binding</keyword>
<evidence type="ECO:0000256" key="7">
    <source>
        <dbReference type="ARBA" id="ARBA00022490"/>
    </source>
</evidence>
<comment type="catalytic activity">
    <reaction evidence="1 16">
        <text>(R)-pantothenate + ATP = (R)-4'-phosphopantothenate + ADP + H(+)</text>
        <dbReference type="Rhea" id="RHEA:16373"/>
        <dbReference type="ChEBI" id="CHEBI:10986"/>
        <dbReference type="ChEBI" id="CHEBI:15378"/>
        <dbReference type="ChEBI" id="CHEBI:29032"/>
        <dbReference type="ChEBI" id="CHEBI:30616"/>
        <dbReference type="ChEBI" id="CHEBI:456216"/>
        <dbReference type="EC" id="2.7.1.33"/>
    </reaction>
</comment>
<dbReference type="Gene3D" id="3.30.420.40">
    <property type="match status" value="2"/>
</dbReference>
<evidence type="ECO:0000313" key="18">
    <source>
        <dbReference type="Proteomes" id="UP001157134"/>
    </source>
</evidence>
<evidence type="ECO:0000256" key="3">
    <source>
        <dbReference type="ARBA" id="ARBA00004496"/>
    </source>
</evidence>
<evidence type="ECO:0000256" key="14">
    <source>
        <dbReference type="ARBA" id="ARBA00038036"/>
    </source>
</evidence>
<keyword evidence="7 16" id="KW-0963">Cytoplasm</keyword>
<feature type="binding site" evidence="16">
    <location>
        <begin position="6"/>
        <end position="13"/>
    </location>
    <ligand>
        <name>ATP</name>
        <dbReference type="ChEBI" id="CHEBI:30616"/>
    </ligand>
</feature>
<comment type="caution">
    <text evidence="17">The sequence shown here is derived from an EMBL/GenBank/DDBJ whole genome shotgun (WGS) entry which is preliminary data.</text>
</comment>
<keyword evidence="8 16" id="KW-0808">Transferase</keyword>
<evidence type="ECO:0000256" key="9">
    <source>
        <dbReference type="ARBA" id="ARBA00022741"/>
    </source>
</evidence>
<dbReference type="InterPro" id="IPR004619">
    <property type="entry name" value="Type_III_PanK"/>
</dbReference>
<sequence length="251" mass="27969">MKLLIDCGNSRMKYVYLNTDTLGKVESLDNDQIDQKILNQLLNGVSIVCVSSVLDEQLFELISNSASQNGATLIQAKTQVQTNGIICGYKNPQQMGVDRWLAILGAQHLMPNLNLIIVDAGTATTVDILTSNQRHLGGWILPGVETIHNSITERAANVHSEFKMIDQLSFGVTTQENVNQASWAATLGLISMAKETFVNYLDKNNEKTSDDFQLIFTGGNGKKLMQLYREFNHEELIYVPELVFHGLKQYC</sequence>
<evidence type="ECO:0000256" key="15">
    <source>
        <dbReference type="ARBA" id="ARBA00040883"/>
    </source>
</evidence>
<keyword evidence="16" id="KW-0479">Metal-binding</keyword>
<feature type="active site" description="Proton acceptor" evidence="16">
    <location>
        <position position="98"/>
    </location>
</feature>
<dbReference type="GO" id="GO:0016301">
    <property type="term" value="F:kinase activity"/>
    <property type="evidence" value="ECO:0007669"/>
    <property type="project" value="UniProtKB-KW"/>
</dbReference>
<evidence type="ECO:0000256" key="10">
    <source>
        <dbReference type="ARBA" id="ARBA00022777"/>
    </source>
</evidence>
<evidence type="ECO:0000256" key="5">
    <source>
        <dbReference type="ARBA" id="ARBA00011738"/>
    </source>
</evidence>
<evidence type="ECO:0000256" key="11">
    <source>
        <dbReference type="ARBA" id="ARBA00022840"/>
    </source>
</evidence>
<feature type="binding site" evidence="16">
    <location>
        <position position="174"/>
    </location>
    <ligand>
        <name>substrate</name>
    </ligand>
</feature>
<gene>
    <name evidence="16 17" type="primary">coaX</name>
    <name evidence="17" type="ORF">tloyanaT_34870</name>
</gene>
<evidence type="ECO:0000256" key="12">
    <source>
        <dbReference type="ARBA" id="ARBA00022958"/>
    </source>
</evidence>
<keyword evidence="18" id="KW-1185">Reference proteome</keyword>
<evidence type="ECO:0000256" key="13">
    <source>
        <dbReference type="ARBA" id="ARBA00022993"/>
    </source>
</evidence>
<name>A0ABQ6HHR2_9GAMM</name>
<keyword evidence="10 16" id="KW-0418">Kinase</keyword>
<organism evidence="17 18">
    <name type="scientific">Thalassotalea loyana</name>
    <dbReference type="NCBI Taxonomy" id="280483"/>
    <lineage>
        <taxon>Bacteria</taxon>
        <taxon>Pseudomonadati</taxon>
        <taxon>Pseudomonadota</taxon>
        <taxon>Gammaproteobacteria</taxon>
        <taxon>Alteromonadales</taxon>
        <taxon>Colwelliaceae</taxon>
        <taxon>Thalassotalea</taxon>
    </lineage>
</organism>
<dbReference type="EMBL" id="BSSV01000009">
    <property type="protein sequence ID" value="GLX87234.1"/>
    <property type="molecule type" value="Genomic_DNA"/>
</dbReference>
<feature type="binding site" evidence="16">
    <location>
        <position position="119"/>
    </location>
    <ligand>
        <name>K(+)</name>
        <dbReference type="ChEBI" id="CHEBI:29103"/>
    </ligand>
</feature>
<dbReference type="InterPro" id="IPR043129">
    <property type="entry name" value="ATPase_NBD"/>
</dbReference>
<evidence type="ECO:0000256" key="1">
    <source>
        <dbReference type="ARBA" id="ARBA00001206"/>
    </source>
</evidence>
<comment type="pathway">
    <text evidence="4 16">Cofactor biosynthesis; coenzyme A biosynthesis; CoA from (R)-pantothenate: step 1/5.</text>
</comment>
<dbReference type="NCBIfam" id="TIGR00671">
    <property type="entry name" value="baf"/>
    <property type="match status" value="1"/>
</dbReference>